<accession>A0A915ITP9</accession>
<sequence length="679" mass="75805">MKSSLGPFVLVIDPNSKTDDYRPLKRFPRTNAPPVFQSALNLPPIRPKENKTVVENHAAKPAKQILTVQNRGMPVFVDLDAVSRSVCNSADKLELNPVDVLLVDANNNFDDFRPSVSKEVEVQTEIVGRTVSALVVNNSITIDKATSPMLIEPLPESLSKNATLNEAEKKKRRAVRQVTSKATKPGDRKRLNNNMKKKQNEQQVCSVDTNFNPTDQSVPACSQVVVNAIASGSKLWPEWTGKTRVKRKVDDKVSKSLLRVEDILQREKLPTQKEGSSTSHSAIIVKTKNTHSHNNHVNEFNFQQQSCYNYSNGNDVDVDIINNANQTVTSIWTDFLPNFGSMGQNDVNCQLNLTTNQSNSNYFTNDSNYSCSQLQPSDSVVKFTVESLRNDLENGTNLPKTPSRQNVSPKIDARNGATTKNMEFQPVEKFNGSYSNTPLFLPSIFSSAGQQNNEKSYNNNNVNEISNVNLSDSIFDEQQRTNQNSLFRAERNLLYIPPPLRDSAAKNATFPATDYAGNAAVRPSDIRNNLDNSVDRNYARQLSQHHRTPKSLQGANVRLKAQNFQIASMIPDPSTSENSTSLVPSANQSSSGYNQIITHGSQNFWNDINGHHQPQTYFPYNRSGQIDQTKHIRNNNNSSYWNNHSQIIGSNQSYDVNSQNGANNANDPCQNFMPSFNFS</sequence>
<feature type="compositionally biased region" description="Polar residues" evidence="1">
    <location>
        <begin position="393"/>
        <end position="408"/>
    </location>
</feature>
<evidence type="ECO:0000313" key="3">
    <source>
        <dbReference type="WBParaSite" id="nRc.2.0.1.t16759-RA"/>
    </source>
</evidence>
<feature type="region of interest" description="Disordered" evidence="1">
    <location>
        <begin position="162"/>
        <end position="192"/>
    </location>
</feature>
<protein>
    <submittedName>
        <fullName evidence="3">Uncharacterized protein</fullName>
    </submittedName>
</protein>
<keyword evidence="2" id="KW-1185">Reference proteome</keyword>
<evidence type="ECO:0000313" key="2">
    <source>
        <dbReference type="Proteomes" id="UP000887565"/>
    </source>
</evidence>
<dbReference type="AlphaFoldDB" id="A0A915ITP9"/>
<dbReference type="WBParaSite" id="nRc.2.0.1.t16759-RA">
    <property type="protein sequence ID" value="nRc.2.0.1.t16759-RA"/>
    <property type="gene ID" value="nRc.2.0.1.g16759"/>
</dbReference>
<evidence type="ECO:0000256" key="1">
    <source>
        <dbReference type="SAM" id="MobiDB-lite"/>
    </source>
</evidence>
<reference evidence="3" key="1">
    <citation type="submission" date="2022-11" db="UniProtKB">
        <authorList>
            <consortium name="WormBaseParasite"/>
        </authorList>
    </citation>
    <scope>IDENTIFICATION</scope>
</reference>
<proteinExistence type="predicted"/>
<feature type="region of interest" description="Disordered" evidence="1">
    <location>
        <begin position="392"/>
        <end position="415"/>
    </location>
</feature>
<organism evidence="2 3">
    <name type="scientific">Romanomermis culicivorax</name>
    <name type="common">Nematode worm</name>
    <dbReference type="NCBI Taxonomy" id="13658"/>
    <lineage>
        <taxon>Eukaryota</taxon>
        <taxon>Metazoa</taxon>
        <taxon>Ecdysozoa</taxon>
        <taxon>Nematoda</taxon>
        <taxon>Enoplea</taxon>
        <taxon>Dorylaimia</taxon>
        <taxon>Mermithida</taxon>
        <taxon>Mermithoidea</taxon>
        <taxon>Mermithidae</taxon>
        <taxon>Romanomermis</taxon>
    </lineage>
</organism>
<feature type="region of interest" description="Disordered" evidence="1">
    <location>
        <begin position="659"/>
        <end position="679"/>
    </location>
</feature>
<name>A0A915ITP9_ROMCU</name>
<dbReference type="Proteomes" id="UP000887565">
    <property type="component" value="Unplaced"/>
</dbReference>